<dbReference type="VEuPathDB" id="GiardiaDB:SS50377_22658"/>
<evidence type="ECO:0000313" key="4">
    <source>
        <dbReference type="EMBL" id="EST46684.1"/>
    </source>
</evidence>
<feature type="transmembrane region" description="Helical" evidence="1">
    <location>
        <begin position="102"/>
        <end position="122"/>
    </location>
</feature>
<keyword evidence="1 4" id="KW-0812">Transmembrane</keyword>
<feature type="transmembrane region" description="Helical" evidence="1">
    <location>
        <begin position="70"/>
        <end position="90"/>
    </location>
</feature>
<keyword evidence="1" id="KW-1133">Transmembrane helix</keyword>
<evidence type="ECO:0000313" key="5">
    <source>
        <dbReference type="EMBL" id="EST48978.1"/>
    </source>
</evidence>
<sequence length="128" mass="13562">MDGQPQLPSLPPPDFQLQPDDAGACSSYSGWASGSAQTVAAGMGEVLSVRGIFCSCAPPRYQRCQKEAGLLTMAVPGFGLLCCVSCYGAERLDRCSVVLAGLLMHLSSYVLVGWVVACMVGWRMIVLQ</sequence>
<name>V6M0P1_9EUKA</name>
<dbReference type="AlphaFoldDB" id="V6M0P1"/>
<gene>
    <name evidence="5" type="ORF">SS50377_10746</name>
    <name evidence="4" type="ORF">SS50377_13276</name>
    <name evidence="2" type="ORF">SS50377_14188</name>
    <name evidence="3" type="ORF">SS50377_14196</name>
    <name evidence="6" type="ORF">SS50377_22650</name>
    <name evidence="7" type="ORF">SS50377_22658</name>
</gene>
<dbReference type="EMBL" id="KI546088">
    <property type="protein sequence ID" value="EST45854.1"/>
    <property type="molecule type" value="Genomic_DNA"/>
</dbReference>
<keyword evidence="8" id="KW-1185">Reference proteome</keyword>
<accession>V6M0P1</accession>
<evidence type="ECO:0000313" key="3">
    <source>
        <dbReference type="EMBL" id="EST45854.1"/>
    </source>
</evidence>
<evidence type="ECO:0000313" key="8">
    <source>
        <dbReference type="Proteomes" id="UP000018208"/>
    </source>
</evidence>
<dbReference type="EMBL" id="KI545969">
    <property type="protein sequence ID" value="EST48978.1"/>
    <property type="molecule type" value="Genomic_DNA"/>
</dbReference>
<evidence type="ECO:0000313" key="6">
    <source>
        <dbReference type="EMBL" id="KAH0575030.1"/>
    </source>
</evidence>
<dbReference type="EMBL" id="KI546071">
    <property type="protein sequence ID" value="EST46684.1"/>
    <property type="molecule type" value="Genomic_DNA"/>
</dbReference>
<organism evidence="4">
    <name type="scientific">Spironucleus salmonicida</name>
    <dbReference type="NCBI Taxonomy" id="348837"/>
    <lineage>
        <taxon>Eukaryota</taxon>
        <taxon>Metamonada</taxon>
        <taxon>Diplomonadida</taxon>
        <taxon>Hexamitidae</taxon>
        <taxon>Hexamitinae</taxon>
        <taxon>Spironucleus</taxon>
    </lineage>
</organism>
<reference evidence="6" key="2">
    <citation type="submission" date="2020-12" db="EMBL/GenBank/DDBJ databases">
        <title>New Spironucleus salmonicida genome in near-complete chromosomes.</title>
        <authorList>
            <person name="Xu F."/>
            <person name="Kurt Z."/>
            <person name="Jimenez-Gonzalez A."/>
            <person name="Astvaldsson A."/>
            <person name="Andersson J.O."/>
            <person name="Svard S.G."/>
        </authorList>
    </citation>
    <scope>NUCLEOTIDE SEQUENCE</scope>
    <source>
        <strain evidence="6">ATCC 50377</strain>
    </source>
</reference>
<dbReference type="EMBL" id="AUWU02000003">
    <property type="protein sequence ID" value="KAH0575038.1"/>
    <property type="molecule type" value="Genomic_DNA"/>
</dbReference>
<proteinExistence type="predicted"/>
<dbReference type="EMBL" id="AUWU02000003">
    <property type="protein sequence ID" value="KAH0575030.1"/>
    <property type="molecule type" value="Genomic_DNA"/>
</dbReference>
<reference evidence="4 6" key="1">
    <citation type="journal article" date="2014" name="PLoS Genet.">
        <title>The Genome of Spironucleus salmonicida Highlights a Fish Pathogen Adapted to Fluctuating Environments.</title>
        <authorList>
            <person name="Xu F."/>
            <person name="Jerlstrom-Hultqvist J."/>
            <person name="Einarsson E."/>
            <person name="Astvaldsson A."/>
            <person name="Svard S.G."/>
            <person name="Andersson J.O."/>
        </authorList>
    </citation>
    <scope>NUCLEOTIDE SEQUENCE</scope>
    <source>
        <strain evidence="6">ATCC 50377</strain>
    </source>
</reference>
<evidence type="ECO:0000256" key="1">
    <source>
        <dbReference type="SAM" id="Phobius"/>
    </source>
</evidence>
<dbReference type="Proteomes" id="UP000018208">
    <property type="component" value="Unassembled WGS sequence"/>
</dbReference>
<evidence type="ECO:0000313" key="7">
    <source>
        <dbReference type="EMBL" id="KAH0575038.1"/>
    </source>
</evidence>
<protein>
    <submittedName>
        <fullName evidence="4">Transmembrane domain-containing protein</fullName>
    </submittedName>
</protein>
<dbReference type="VEuPathDB" id="GiardiaDB:SS50377_22650"/>
<evidence type="ECO:0000313" key="2">
    <source>
        <dbReference type="EMBL" id="EST45846.1"/>
    </source>
</evidence>
<dbReference type="EMBL" id="KI546088">
    <property type="protein sequence ID" value="EST45846.1"/>
    <property type="molecule type" value="Genomic_DNA"/>
</dbReference>
<keyword evidence="1" id="KW-0472">Membrane</keyword>